<keyword evidence="7" id="KW-0238">DNA-binding</keyword>
<dbReference type="InterPro" id="IPR032042">
    <property type="entry name" value="POT1PC"/>
</dbReference>
<keyword evidence="8" id="KW-0539">Nucleus</keyword>
<dbReference type="GO" id="GO:0098505">
    <property type="term" value="F:G-rich strand telomeric DNA binding"/>
    <property type="evidence" value="ECO:0007669"/>
    <property type="project" value="TreeGrafter"/>
</dbReference>
<dbReference type="GO" id="GO:0010521">
    <property type="term" value="F:telomerase inhibitor activity"/>
    <property type="evidence" value="ECO:0007669"/>
    <property type="project" value="TreeGrafter"/>
</dbReference>
<comment type="subcellular location">
    <subcellularLocation>
        <location evidence="2">Chromosome</location>
        <location evidence="2">Telomere</location>
    </subcellularLocation>
    <subcellularLocation>
        <location evidence="1">Nucleus</location>
    </subcellularLocation>
</comment>
<dbReference type="PANTHER" id="PTHR14513">
    <property type="entry name" value="PROTECTION OF TELOMERES 1"/>
    <property type="match status" value="1"/>
</dbReference>
<evidence type="ECO:0000313" key="13">
    <source>
        <dbReference type="Proteomes" id="UP000521872"/>
    </source>
</evidence>
<dbReference type="Gene3D" id="2.40.50.140">
    <property type="entry name" value="Nucleic acid-binding proteins"/>
    <property type="match status" value="3"/>
</dbReference>
<feature type="domain" description="Telomeric single stranded DNA binding POT1/Cdc13" evidence="10">
    <location>
        <begin position="288"/>
        <end position="392"/>
    </location>
</feature>
<name>A0A8H4QPG3_9AGAR</name>
<evidence type="ECO:0000256" key="8">
    <source>
        <dbReference type="ARBA" id="ARBA00023242"/>
    </source>
</evidence>
<dbReference type="Pfam" id="PF02765">
    <property type="entry name" value="POT1"/>
    <property type="match status" value="1"/>
</dbReference>
<proteinExistence type="inferred from homology"/>
<evidence type="ECO:0000256" key="6">
    <source>
        <dbReference type="ARBA" id="ARBA00022895"/>
    </source>
</evidence>
<evidence type="ECO:0000259" key="11">
    <source>
        <dbReference type="Pfam" id="PF16686"/>
    </source>
</evidence>
<dbReference type="Proteomes" id="UP000521872">
    <property type="component" value="Unassembled WGS sequence"/>
</dbReference>
<keyword evidence="5" id="KW-0158">Chromosome</keyword>
<evidence type="ECO:0000256" key="3">
    <source>
        <dbReference type="ARBA" id="ARBA00008442"/>
    </source>
</evidence>
<organism evidence="12 13">
    <name type="scientific">Agrocybe pediades</name>
    <dbReference type="NCBI Taxonomy" id="84607"/>
    <lineage>
        <taxon>Eukaryota</taxon>
        <taxon>Fungi</taxon>
        <taxon>Dikarya</taxon>
        <taxon>Basidiomycota</taxon>
        <taxon>Agaricomycotina</taxon>
        <taxon>Agaricomycetes</taxon>
        <taxon>Agaricomycetidae</taxon>
        <taxon>Agaricales</taxon>
        <taxon>Agaricineae</taxon>
        <taxon>Strophariaceae</taxon>
        <taxon>Agrocybe</taxon>
    </lineage>
</organism>
<keyword evidence="6" id="KW-0779">Telomere</keyword>
<evidence type="ECO:0000256" key="4">
    <source>
        <dbReference type="ARBA" id="ARBA00015253"/>
    </source>
</evidence>
<evidence type="ECO:0000256" key="7">
    <source>
        <dbReference type="ARBA" id="ARBA00023125"/>
    </source>
</evidence>
<dbReference type="GO" id="GO:0016233">
    <property type="term" value="P:telomere capping"/>
    <property type="evidence" value="ECO:0007669"/>
    <property type="project" value="TreeGrafter"/>
</dbReference>
<reference evidence="12 13" key="1">
    <citation type="submission" date="2019-12" db="EMBL/GenBank/DDBJ databases">
        <authorList>
            <person name="Floudas D."/>
            <person name="Bentzer J."/>
            <person name="Ahren D."/>
            <person name="Johansson T."/>
            <person name="Persson P."/>
            <person name="Tunlid A."/>
        </authorList>
    </citation>
    <scope>NUCLEOTIDE SEQUENCE [LARGE SCALE GENOMIC DNA]</scope>
    <source>
        <strain evidence="12 13">CBS 102.39</strain>
    </source>
</reference>
<comment type="caution">
    <text evidence="12">The sequence shown here is derived from an EMBL/GenBank/DDBJ whole genome shotgun (WGS) entry which is preliminary data.</text>
</comment>
<dbReference type="SUPFAM" id="SSF50249">
    <property type="entry name" value="Nucleic acid-binding proteins"/>
    <property type="match status" value="2"/>
</dbReference>
<dbReference type="GO" id="GO:0032210">
    <property type="term" value="P:regulation of telomere maintenance via telomerase"/>
    <property type="evidence" value="ECO:0007669"/>
    <property type="project" value="TreeGrafter"/>
</dbReference>
<comment type="similarity">
    <text evidence="3">Belongs to the telombin family.</text>
</comment>
<evidence type="ECO:0000259" key="10">
    <source>
        <dbReference type="Pfam" id="PF02765"/>
    </source>
</evidence>
<feature type="compositionally biased region" description="Low complexity" evidence="9">
    <location>
        <begin position="1"/>
        <end position="13"/>
    </location>
</feature>
<dbReference type="Pfam" id="PF16686">
    <property type="entry name" value="POT1PC"/>
    <property type="match status" value="1"/>
</dbReference>
<dbReference type="InterPro" id="IPR011564">
    <property type="entry name" value="Telomer_end-bd_POT1/Cdc13"/>
</dbReference>
<accession>A0A8H4QPG3</accession>
<evidence type="ECO:0000313" key="12">
    <source>
        <dbReference type="EMBL" id="KAF4614824.1"/>
    </source>
</evidence>
<dbReference type="InterPro" id="IPR012340">
    <property type="entry name" value="NA-bd_OB-fold"/>
</dbReference>
<dbReference type="EMBL" id="JAACJL010000044">
    <property type="protein sequence ID" value="KAF4614824.1"/>
    <property type="molecule type" value="Genomic_DNA"/>
</dbReference>
<sequence length="939" mass="105899">MKRSSSLGSSNSKSSKRNKLNDDDSFYLVQEQSITDMMQQGVDETKCITGKFKMMWDITPQAEQIPTIVTVQSDSQEAIFPIDFQIAKHHLASLHFLPYDEFRLSLRGALLLPAEPNPRICNKTFKLVYKKGVQIQWKQRGASSGKYINTWADTGIKTSESDDWFSEEAAGPSAEAALKADVSMSNMVDAPDATNSAQAATDHPASKTSKRNKKEERMEAKRLKREAAARQAHCTRTATNSQASEIDGAGSSFVANVEVTAPRSSGLSTNSQPAFHGSNVYRPFYYLSKGQTVHLCGIVVGMSDPRQSVKGDWMRYIQIVDPRSPNGENLADSRPLKINCFTRRYKEWLPHPKLYDCLILRNVKVDEFNGAPTGTGYHDRLTWAAFSSSKGDIHYGPKNQAPKEDVAGSGFGAKICPYFTPESEDIQHCIWLSDWWRSVHKGSADSQVPNPIRTGLTGRKHRLLRDTGPNVHPDGYFDCTIEVLRLFTDDMGGCHTLYATDYTKSDQMHGTSGRWPPSLNDYVMRFTMWDEAAKFAEQNMRPGLYFSINNARMKLDNASCLEAKVVQAKVVQLDESDAAKNIHLKALLERKQIWEATHQASSTSDINYSLLQDVEEGKFFHCTAELLYASSKPNELPYVYVTDYTINRGLPTSTIGGSWSRGLEGRILRIWLSEDQTHVAESPSIGSFYAFKKLRLKRNTVENELCASLGGAEKLVIMLNPDKTHNEHLNGLLRRREDWMRNRHSVRQQVIPTLSPLPAPLADQTEGKPLRCLRQMPLAKGQGALRHHIIAKVVDFHPLELRDAFYQLCTKCNKQIPGNQKACVKCADFNHEFVQYCFEMFLKIEDEDGDQIMVSMSNECPLFNGLKRAHLREDYRALHAFSDTVLPLVDELVPMHECLKAGKPTSQPNSRFFRFELHNWVLPDGGQGFSLHRYDTNES</sequence>
<feature type="region of interest" description="Disordered" evidence="9">
    <location>
        <begin position="194"/>
        <end position="220"/>
    </location>
</feature>
<protein>
    <recommendedName>
        <fullName evidence="4">Protection of telomeres protein 1</fullName>
    </recommendedName>
</protein>
<dbReference type="AlphaFoldDB" id="A0A8H4QPG3"/>
<dbReference type="InterPro" id="IPR028389">
    <property type="entry name" value="POT1"/>
</dbReference>
<gene>
    <name evidence="12" type="ORF">D9613_002726</name>
</gene>
<dbReference type="PANTHER" id="PTHR14513:SF0">
    <property type="entry name" value="PROTECTION OF TELOMERES PROTEIN 1"/>
    <property type="match status" value="1"/>
</dbReference>
<dbReference type="GO" id="GO:0000783">
    <property type="term" value="C:nuclear telomere cap complex"/>
    <property type="evidence" value="ECO:0007669"/>
    <property type="project" value="TreeGrafter"/>
</dbReference>
<evidence type="ECO:0000256" key="1">
    <source>
        <dbReference type="ARBA" id="ARBA00004123"/>
    </source>
</evidence>
<feature type="domain" description="Protection of telomeres protein 1 ssDNA-binding" evidence="11">
    <location>
        <begin position="471"/>
        <end position="595"/>
    </location>
</feature>
<evidence type="ECO:0000256" key="9">
    <source>
        <dbReference type="SAM" id="MobiDB-lite"/>
    </source>
</evidence>
<evidence type="ECO:0000256" key="2">
    <source>
        <dbReference type="ARBA" id="ARBA00004574"/>
    </source>
</evidence>
<evidence type="ECO:0000256" key="5">
    <source>
        <dbReference type="ARBA" id="ARBA00022454"/>
    </source>
</evidence>
<feature type="region of interest" description="Disordered" evidence="9">
    <location>
        <begin position="1"/>
        <end position="20"/>
    </location>
</feature>
<keyword evidence="13" id="KW-1185">Reference proteome</keyword>